<evidence type="ECO:0000313" key="4">
    <source>
        <dbReference type="Proteomes" id="UP000011087"/>
    </source>
</evidence>
<reference evidence="4" key="2">
    <citation type="submission" date="2012-11" db="EMBL/GenBank/DDBJ databases">
        <authorList>
            <person name="Kuo A."/>
            <person name="Curtis B.A."/>
            <person name="Tanifuji G."/>
            <person name="Burki F."/>
            <person name="Gruber A."/>
            <person name="Irimia M."/>
            <person name="Maruyama S."/>
            <person name="Arias M.C."/>
            <person name="Ball S.G."/>
            <person name="Gile G.H."/>
            <person name="Hirakawa Y."/>
            <person name="Hopkins J.F."/>
            <person name="Rensing S.A."/>
            <person name="Schmutz J."/>
            <person name="Symeonidi A."/>
            <person name="Elias M."/>
            <person name="Eveleigh R.J."/>
            <person name="Herman E.K."/>
            <person name="Klute M.J."/>
            <person name="Nakayama T."/>
            <person name="Obornik M."/>
            <person name="Reyes-Prieto A."/>
            <person name="Armbrust E.V."/>
            <person name="Aves S.J."/>
            <person name="Beiko R.G."/>
            <person name="Coutinho P."/>
            <person name="Dacks J.B."/>
            <person name="Durnford D.G."/>
            <person name="Fast N.M."/>
            <person name="Green B.R."/>
            <person name="Grisdale C."/>
            <person name="Hempe F."/>
            <person name="Henrissat B."/>
            <person name="Hoppner M.P."/>
            <person name="Ishida K.-I."/>
            <person name="Kim E."/>
            <person name="Koreny L."/>
            <person name="Kroth P.G."/>
            <person name="Liu Y."/>
            <person name="Malik S.-B."/>
            <person name="Maier U.G."/>
            <person name="McRose D."/>
            <person name="Mock T."/>
            <person name="Neilson J.A."/>
            <person name="Onodera N.T."/>
            <person name="Poole A.M."/>
            <person name="Pritham E.J."/>
            <person name="Richards T.A."/>
            <person name="Rocap G."/>
            <person name="Roy S.W."/>
            <person name="Sarai C."/>
            <person name="Schaack S."/>
            <person name="Shirato S."/>
            <person name="Slamovits C.H."/>
            <person name="Spencer D.F."/>
            <person name="Suzuki S."/>
            <person name="Worden A.Z."/>
            <person name="Zauner S."/>
            <person name="Barry K."/>
            <person name="Bell C."/>
            <person name="Bharti A.K."/>
            <person name="Crow J.A."/>
            <person name="Grimwood J."/>
            <person name="Kramer R."/>
            <person name="Lindquist E."/>
            <person name="Lucas S."/>
            <person name="Salamov A."/>
            <person name="McFadden G.I."/>
            <person name="Lane C.E."/>
            <person name="Keeling P.J."/>
            <person name="Gray M.W."/>
            <person name="Grigoriev I.V."/>
            <person name="Archibald J.M."/>
        </authorList>
    </citation>
    <scope>NUCLEOTIDE SEQUENCE</scope>
    <source>
        <strain evidence="4">CCMP2712</strain>
    </source>
</reference>
<evidence type="ECO:0000256" key="1">
    <source>
        <dbReference type="SAM" id="Coils"/>
    </source>
</evidence>
<dbReference type="AlphaFoldDB" id="L1J6W0"/>
<dbReference type="InterPro" id="IPR046341">
    <property type="entry name" value="SET_dom_sf"/>
</dbReference>
<dbReference type="PANTHER" id="PTHR13271">
    <property type="entry name" value="UNCHARACTERIZED PUTATIVE METHYLTRANSFERASE"/>
    <property type="match status" value="1"/>
</dbReference>
<dbReference type="Gene3D" id="3.90.1410.10">
    <property type="entry name" value="set domain protein methyltransferase, domain 1"/>
    <property type="match status" value="1"/>
</dbReference>
<dbReference type="OrthoDB" id="441812at2759"/>
<dbReference type="PaxDb" id="55529-EKX43834"/>
<dbReference type="SUPFAM" id="SSF82199">
    <property type="entry name" value="SET domain"/>
    <property type="match status" value="1"/>
</dbReference>
<sequence length="805" mass="91849">MNNGDQAGIESESIPYVSDIKAKLQELAVMQLEIEELAVQAELESLCSTIECMLNENTKESLELEEELSRKPHVQYTDSVPAMKHLLQDIVPKALRQQVAKAHLGRWPLMSSFERLTACEELAGCRFRGQGVVEVDPTGRWERGEGEALAKGPFKMTFEGFDVMRGERVAWNFVNINSLSTAARLNFMSEVSFHGNLTAAKEPVEVRAIFDDRWHTFTEVKRDPVGLTEIEFETSNITLVPVWRIEYHHNSWGMLLDSRLPGPKVASRRIARERAQVLSFSGQPGASTRSYWPAKNKSAMSSDLLRILSLNNFAKEEDLEILRELNIKEVQDIDGIDIRSLRGKFPLISLQRLKRFAARWTKKQRAWRLSMLSLVQSERQAREEADEERDKLERMKAEMIRLGRDDKAVMEGEVERAKVRVKKQEQEKLYAAERKGCTRSTAAGGPEPVYCADKTVSGFHWWEQELGPDRGSISMGRGKSRGFTCLNLGVPDLHRAGGRTGSGWLQGWLGGWSRMGQGGDEGLMMVGMLAMVAAKQFLEEGSAKRNEDLIEFSKWLRRNGVDDSKVKLRADGGHGMGNSLYARQMIKEDELLFRIPLKIAFYSDAVRRHPTLGSVIKGARIPQGMQGETFLLSLMLMGPLTHLEQYEACQVGHMETGCKLSNETSFWLPYIKILPKTFSAPIFWNEVERQELKGSQVMEMLNDDLAQARREWEMMKIVNYEPDDADVSRQDHQDVFMKHHQTGKEEEEEEEEEEEVVVVVVEEEDWGRKFVKDRMIVESYGDNANYMYLQFFGFIPDVNPTDCRQ</sequence>
<feature type="coiled-coil region" evidence="1">
    <location>
        <begin position="375"/>
        <end position="427"/>
    </location>
</feature>
<keyword evidence="1" id="KW-0175">Coiled coil</keyword>
<dbReference type="GO" id="GO:0016279">
    <property type="term" value="F:protein-lysine N-methyltransferase activity"/>
    <property type="evidence" value="ECO:0007669"/>
    <property type="project" value="TreeGrafter"/>
</dbReference>
<organism evidence="2">
    <name type="scientific">Guillardia theta (strain CCMP2712)</name>
    <name type="common">Cryptophyte</name>
    <dbReference type="NCBI Taxonomy" id="905079"/>
    <lineage>
        <taxon>Eukaryota</taxon>
        <taxon>Cryptophyceae</taxon>
        <taxon>Pyrenomonadales</taxon>
        <taxon>Geminigeraceae</taxon>
        <taxon>Guillardia</taxon>
    </lineage>
</organism>
<protein>
    <submittedName>
        <fullName evidence="2 3">Uncharacterized protein</fullName>
    </submittedName>
</protein>
<dbReference type="GeneID" id="17300418"/>
<reference evidence="2 4" key="1">
    <citation type="journal article" date="2012" name="Nature">
        <title>Algal genomes reveal evolutionary mosaicism and the fate of nucleomorphs.</title>
        <authorList>
            <consortium name="DOE Joint Genome Institute"/>
            <person name="Curtis B.A."/>
            <person name="Tanifuji G."/>
            <person name="Burki F."/>
            <person name="Gruber A."/>
            <person name="Irimia M."/>
            <person name="Maruyama S."/>
            <person name="Arias M.C."/>
            <person name="Ball S.G."/>
            <person name="Gile G.H."/>
            <person name="Hirakawa Y."/>
            <person name="Hopkins J.F."/>
            <person name="Kuo A."/>
            <person name="Rensing S.A."/>
            <person name="Schmutz J."/>
            <person name="Symeonidi A."/>
            <person name="Elias M."/>
            <person name="Eveleigh R.J."/>
            <person name="Herman E.K."/>
            <person name="Klute M.J."/>
            <person name="Nakayama T."/>
            <person name="Obornik M."/>
            <person name="Reyes-Prieto A."/>
            <person name="Armbrust E.V."/>
            <person name="Aves S.J."/>
            <person name="Beiko R.G."/>
            <person name="Coutinho P."/>
            <person name="Dacks J.B."/>
            <person name="Durnford D.G."/>
            <person name="Fast N.M."/>
            <person name="Green B.R."/>
            <person name="Grisdale C.J."/>
            <person name="Hempel F."/>
            <person name="Henrissat B."/>
            <person name="Hoppner M.P."/>
            <person name="Ishida K."/>
            <person name="Kim E."/>
            <person name="Koreny L."/>
            <person name="Kroth P.G."/>
            <person name="Liu Y."/>
            <person name="Malik S.B."/>
            <person name="Maier U.G."/>
            <person name="McRose D."/>
            <person name="Mock T."/>
            <person name="Neilson J.A."/>
            <person name="Onodera N.T."/>
            <person name="Poole A.M."/>
            <person name="Pritham E.J."/>
            <person name="Richards T.A."/>
            <person name="Rocap G."/>
            <person name="Roy S.W."/>
            <person name="Sarai C."/>
            <person name="Schaack S."/>
            <person name="Shirato S."/>
            <person name="Slamovits C.H."/>
            <person name="Spencer D.F."/>
            <person name="Suzuki S."/>
            <person name="Worden A.Z."/>
            <person name="Zauner S."/>
            <person name="Barry K."/>
            <person name="Bell C."/>
            <person name="Bharti A.K."/>
            <person name="Crow J.A."/>
            <person name="Grimwood J."/>
            <person name="Kramer R."/>
            <person name="Lindquist E."/>
            <person name="Lucas S."/>
            <person name="Salamov A."/>
            <person name="McFadden G.I."/>
            <person name="Lane C.E."/>
            <person name="Keeling P.J."/>
            <person name="Gray M.W."/>
            <person name="Grigoriev I.V."/>
            <person name="Archibald J.M."/>
        </authorList>
    </citation>
    <scope>NUCLEOTIDE SEQUENCE</scope>
    <source>
        <strain evidence="2 4">CCMP2712</strain>
    </source>
</reference>
<dbReference type="KEGG" id="gtt:GUITHDRAFT_140267"/>
<proteinExistence type="predicted"/>
<reference evidence="3" key="3">
    <citation type="submission" date="2016-03" db="UniProtKB">
        <authorList>
            <consortium name="EnsemblProtists"/>
        </authorList>
    </citation>
    <scope>IDENTIFICATION</scope>
</reference>
<dbReference type="Proteomes" id="UP000011087">
    <property type="component" value="Unassembled WGS sequence"/>
</dbReference>
<evidence type="ECO:0000313" key="2">
    <source>
        <dbReference type="EMBL" id="EKX43834.1"/>
    </source>
</evidence>
<dbReference type="EnsemblProtists" id="EKX43834">
    <property type="protein sequence ID" value="EKX43834"/>
    <property type="gene ID" value="GUITHDRAFT_140267"/>
</dbReference>
<dbReference type="EMBL" id="JH993008">
    <property type="protein sequence ID" value="EKX43834.1"/>
    <property type="molecule type" value="Genomic_DNA"/>
</dbReference>
<evidence type="ECO:0000313" key="3">
    <source>
        <dbReference type="EnsemblProtists" id="EKX43834"/>
    </source>
</evidence>
<dbReference type="RefSeq" id="XP_005830814.1">
    <property type="nucleotide sequence ID" value="XM_005830757.1"/>
</dbReference>
<name>L1J6W0_GUITC</name>
<dbReference type="HOGENOM" id="CLU_350035_0_0_1"/>
<dbReference type="Gene3D" id="3.30.200.20">
    <property type="entry name" value="Phosphorylase Kinase, domain 1"/>
    <property type="match status" value="1"/>
</dbReference>
<accession>L1J6W0</accession>
<keyword evidence="4" id="KW-1185">Reference proteome</keyword>
<dbReference type="InterPro" id="IPR050600">
    <property type="entry name" value="SETD3_SETD6_MTase"/>
</dbReference>
<gene>
    <name evidence="2" type="ORF">GUITHDRAFT_140267</name>
</gene>